<evidence type="ECO:0000256" key="5">
    <source>
        <dbReference type="ARBA" id="ARBA00022989"/>
    </source>
</evidence>
<sequence>MFGYFRRVKSALGAMIVGFLMVPGAVVLHGWNEYRTVHRTRGLAEAAELVETISDPNAVDPAREGQLVHLTGLAETDETLEDPDFHVSLPAIHLARRVEMFQWQENKKSKNNSNSNSKHTTTYTYNQTWSSNVANSDQFHRSAGHENPPMKYPNREVMAKHVNIGAYSLNEPLKRSMQDWQPMEFSGTDFLATVPESERNQYLMQGNQLYWSSSVPQPDQPQIGDLRIRFEKVVPGTVSLIAQQNGKSFSQFHTSNGEPIERLYMGSLTATEVIGKLTTENTVIAWLLRVAGLALSVIGFSMILKPLSAIASFVPLLGDFTGAVLFLIAALLGVIVSCIVIGLSWIAVRPLLGIALLTLSALAIYAVIRLKKKSHHSDEPELVDASMFVQ</sequence>
<comment type="subcellular location">
    <subcellularLocation>
        <location evidence="1">Endomembrane system</location>
        <topology evidence="1">Multi-pass membrane protein</topology>
    </subcellularLocation>
    <subcellularLocation>
        <location evidence="2">Endoplasmic reticulum membrane</location>
    </subcellularLocation>
</comment>
<comment type="caution">
    <text evidence="8">The sequence shown here is derived from an EMBL/GenBank/DDBJ whole genome shotgun (WGS) entry which is preliminary data.</text>
</comment>
<dbReference type="GO" id="GO:0071763">
    <property type="term" value="P:nuclear membrane organization"/>
    <property type="evidence" value="ECO:0007669"/>
    <property type="project" value="TreeGrafter"/>
</dbReference>
<evidence type="ECO:0000256" key="2">
    <source>
        <dbReference type="ARBA" id="ARBA00004586"/>
    </source>
</evidence>
<dbReference type="GO" id="GO:0006629">
    <property type="term" value="P:lipid metabolic process"/>
    <property type="evidence" value="ECO:0007669"/>
    <property type="project" value="TreeGrafter"/>
</dbReference>
<evidence type="ECO:0000313" key="9">
    <source>
        <dbReference type="Proteomes" id="UP000317977"/>
    </source>
</evidence>
<dbReference type="Proteomes" id="UP000317977">
    <property type="component" value="Unassembled WGS sequence"/>
</dbReference>
<dbReference type="PANTHER" id="PTHR13416">
    <property type="match status" value="1"/>
</dbReference>
<feature type="transmembrane region" description="Helical" evidence="7">
    <location>
        <begin position="351"/>
        <end position="368"/>
    </location>
</feature>
<dbReference type="PANTHER" id="PTHR13416:SF2">
    <property type="entry name" value="TRANSMEMBRANE PROTEIN 43"/>
    <property type="match status" value="1"/>
</dbReference>
<dbReference type="Pfam" id="PF07787">
    <property type="entry name" value="TMEM43"/>
    <property type="match status" value="1"/>
</dbReference>
<evidence type="ECO:0000313" key="8">
    <source>
        <dbReference type="EMBL" id="TWU56035.1"/>
    </source>
</evidence>
<keyword evidence="6 7" id="KW-0472">Membrane</keyword>
<evidence type="ECO:0000256" key="6">
    <source>
        <dbReference type="ARBA" id="ARBA00023136"/>
    </source>
</evidence>
<dbReference type="InterPro" id="IPR012430">
    <property type="entry name" value="TMEM43_fam"/>
</dbReference>
<keyword evidence="4" id="KW-0256">Endoplasmic reticulum</keyword>
<dbReference type="AlphaFoldDB" id="A0A5C6F4B4"/>
<proteinExistence type="predicted"/>
<name>A0A5C6F4B4_9BACT</name>
<reference evidence="8 9" key="1">
    <citation type="submission" date="2019-02" db="EMBL/GenBank/DDBJ databases">
        <title>Deep-cultivation of Planctomycetes and their phenomic and genomic characterization uncovers novel biology.</title>
        <authorList>
            <person name="Wiegand S."/>
            <person name="Jogler M."/>
            <person name="Boedeker C."/>
            <person name="Pinto D."/>
            <person name="Vollmers J."/>
            <person name="Rivas-Marin E."/>
            <person name="Kohn T."/>
            <person name="Peeters S.H."/>
            <person name="Heuer A."/>
            <person name="Rast P."/>
            <person name="Oberbeckmann S."/>
            <person name="Bunk B."/>
            <person name="Jeske O."/>
            <person name="Meyerdierks A."/>
            <person name="Storesund J.E."/>
            <person name="Kallscheuer N."/>
            <person name="Luecker S."/>
            <person name="Lage O.M."/>
            <person name="Pohl T."/>
            <person name="Merkel B.J."/>
            <person name="Hornburger P."/>
            <person name="Mueller R.-W."/>
            <person name="Bruemmer F."/>
            <person name="Labrenz M."/>
            <person name="Spormann A.M."/>
            <person name="Op Den Camp H."/>
            <person name="Overmann J."/>
            <person name="Amann R."/>
            <person name="Jetten M.S.M."/>
            <person name="Mascher T."/>
            <person name="Medema M.H."/>
            <person name="Devos D.P."/>
            <person name="Kaster A.-K."/>
            <person name="Ovreas L."/>
            <person name="Rohde M."/>
            <person name="Galperin M.Y."/>
            <person name="Jogler C."/>
        </authorList>
    </citation>
    <scope>NUCLEOTIDE SEQUENCE [LARGE SCALE GENOMIC DNA]</scope>
    <source>
        <strain evidence="8 9">Poly59</strain>
    </source>
</reference>
<evidence type="ECO:0000256" key="3">
    <source>
        <dbReference type="ARBA" id="ARBA00022692"/>
    </source>
</evidence>
<dbReference type="GO" id="GO:0012505">
    <property type="term" value="C:endomembrane system"/>
    <property type="evidence" value="ECO:0007669"/>
    <property type="project" value="UniProtKB-SubCell"/>
</dbReference>
<evidence type="ECO:0000256" key="7">
    <source>
        <dbReference type="SAM" id="Phobius"/>
    </source>
</evidence>
<feature type="transmembrane region" description="Helical" evidence="7">
    <location>
        <begin position="12"/>
        <end position="31"/>
    </location>
</feature>
<dbReference type="EMBL" id="SJPX01000002">
    <property type="protein sequence ID" value="TWU56035.1"/>
    <property type="molecule type" value="Genomic_DNA"/>
</dbReference>
<evidence type="ECO:0000256" key="1">
    <source>
        <dbReference type="ARBA" id="ARBA00004127"/>
    </source>
</evidence>
<keyword evidence="3 7" id="KW-0812">Transmembrane</keyword>
<dbReference type="OrthoDB" id="273988at2"/>
<accession>A0A5C6F4B4</accession>
<protein>
    <submittedName>
        <fullName evidence="8">Uncharacterized protein</fullName>
    </submittedName>
</protein>
<keyword evidence="9" id="KW-1185">Reference proteome</keyword>
<feature type="transmembrane region" description="Helical" evidence="7">
    <location>
        <begin position="316"/>
        <end position="345"/>
    </location>
</feature>
<dbReference type="RefSeq" id="WP_146534106.1">
    <property type="nucleotide sequence ID" value="NZ_SJPX01000002.1"/>
</dbReference>
<gene>
    <name evidence="8" type="ORF">Poly59_23390</name>
</gene>
<organism evidence="8 9">
    <name type="scientific">Rubripirellula reticaptiva</name>
    <dbReference type="NCBI Taxonomy" id="2528013"/>
    <lineage>
        <taxon>Bacteria</taxon>
        <taxon>Pseudomonadati</taxon>
        <taxon>Planctomycetota</taxon>
        <taxon>Planctomycetia</taxon>
        <taxon>Pirellulales</taxon>
        <taxon>Pirellulaceae</taxon>
        <taxon>Rubripirellula</taxon>
    </lineage>
</organism>
<keyword evidence="5 7" id="KW-1133">Transmembrane helix</keyword>
<feature type="transmembrane region" description="Helical" evidence="7">
    <location>
        <begin position="283"/>
        <end position="304"/>
    </location>
</feature>
<evidence type="ECO:0000256" key="4">
    <source>
        <dbReference type="ARBA" id="ARBA00022824"/>
    </source>
</evidence>